<dbReference type="InterPro" id="IPR026906">
    <property type="entry name" value="LRR_5"/>
</dbReference>
<sequence length="357" mass="40258">MIRNIKYIFIIYLLAISCSNYRVTDPFTIKNNNNNDNTSIIPEYVDSQYFIKASYTEQQIEDIMNKYFKNFGEYIIFLDDTKDNIDKNKTIETINKVVNKSAYFHNGVAVDLSRTDMTEIAQNAFKANKNLIEIKLPNSLKMINSSAFESCERLKYINLVDSITDIKSLAFKDCMSLEIINIASKVKTIANNSFQNCVTLREVILPEGLTSIEDGAFNYCTSLESINFPSTLQSIGIAAFYSCKSLKNIKLNQGLTSISDNAFNLCSSLTDISLPDSIKTLVNPSEGKVFSDCKMLQNVEYLGKDPVKILQENDTFMGSPAKDLYLPNVAEDPNNGSWDNFLAVAWKTIHYGKSMPK</sequence>
<dbReference type="InterPro" id="IPR053139">
    <property type="entry name" value="Surface_bspA-like"/>
</dbReference>
<dbReference type="PANTHER" id="PTHR45661:SF3">
    <property type="entry name" value="IG-LIKE DOMAIN-CONTAINING PROTEIN"/>
    <property type="match status" value="1"/>
</dbReference>
<dbReference type="PROSITE" id="PS51257">
    <property type="entry name" value="PROKAR_LIPOPROTEIN"/>
    <property type="match status" value="1"/>
</dbReference>
<gene>
    <name evidence="1" type="ORF">BRSU_0344</name>
</gene>
<dbReference type="Gene3D" id="3.80.10.10">
    <property type="entry name" value="Ribonuclease Inhibitor"/>
    <property type="match status" value="1"/>
</dbReference>
<reference evidence="2" key="1">
    <citation type="submission" date="2015-04" db="EMBL/GenBank/DDBJ databases">
        <authorList>
            <person name="Mushtaq Mamoona"/>
        </authorList>
    </citation>
    <scope>NUCLEOTIDE SEQUENCE [LARGE SCALE GENOMIC DNA]</scope>
    <source>
        <strain evidence="2">AN4859/03</strain>
    </source>
</reference>
<dbReference type="AlphaFoldDB" id="A0A0G4K464"/>
<accession>A0A0G4K464</accession>
<protein>
    <submittedName>
        <fullName evidence="1">Uncharacterized protein</fullName>
    </submittedName>
</protein>
<name>A0A0G4K464_9SPIR</name>
<dbReference type="InterPro" id="IPR032675">
    <property type="entry name" value="LRR_dom_sf"/>
</dbReference>
<dbReference type="OrthoDB" id="307577at2"/>
<proteinExistence type="predicted"/>
<dbReference type="Proteomes" id="UP000043763">
    <property type="component" value="Unassembled WGS sequence"/>
</dbReference>
<keyword evidence="2" id="KW-1185">Reference proteome</keyword>
<dbReference type="SUPFAM" id="SSF52058">
    <property type="entry name" value="L domain-like"/>
    <property type="match status" value="1"/>
</dbReference>
<dbReference type="EMBL" id="CVLB01000001">
    <property type="protein sequence ID" value="CRF31746.1"/>
    <property type="molecule type" value="Genomic_DNA"/>
</dbReference>
<dbReference type="Pfam" id="PF13306">
    <property type="entry name" value="LRR_5"/>
    <property type="match status" value="1"/>
</dbReference>
<dbReference type="RefSeq" id="WP_048593489.1">
    <property type="nucleotide sequence ID" value="NZ_CVLB01000001.1"/>
</dbReference>
<evidence type="ECO:0000313" key="2">
    <source>
        <dbReference type="Proteomes" id="UP000043763"/>
    </source>
</evidence>
<organism evidence="1 2">
    <name type="scientific">Brachyspira suanatina</name>
    <dbReference type="NCBI Taxonomy" id="381802"/>
    <lineage>
        <taxon>Bacteria</taxon>
        <taxon>Pseudomonadati</taxon>
        <taxon>Spirochaetota</taxon>
        <taxon>Spirochaetia</taxon>
        <taxon>Brachyspirales</taxon>
        <taxon>Brachyspiraceae</taxon>
        <taxon>Brachyspira</taxon>
    </lineage>
</organism>
<dbReference type="PANTHER" id="PTHR45661">
    <property type="entry name" value="SURFACE ANTIGEN"/>
    <property type="match status" value="1"/>
</dbReference>
<evidence type="ECO:0000313" key="1">
    <source>
        <dbReference type="EMBL" id="CRF31746.1"/>
    </source>
</evidence>